<evidence type="ECO:0000256" key="1">
    <source>
        <dbReference type="ARBA" id="ARBA00004613"/>
    </source>
</evidence>
<comment type="subcellular location">
    <subcellularLocation>
        <location evidence="1">Secreted</location>
    </subcellularLocation>
</comment>
<dbReference type="PANTHER" id="PTHR38050:SF2">
    <property type="entry name" value="FERULOYL ESTERASE C-RELATED"/>
    <property type="match status" value="1"/>
</dbReference>
<evidence type="ECO:0000256" key="2">
    <source>
        <dbReference type="ARBA" id="ARBA00022525"/>
    </source>
</evidence>
<keyword evidence="7" id="KW-0624">Polysaccharide degradation</keyword>
<accession>A0A399D4Y0</accession>
<keyword evidence="10" id="KW-1185">Reference proteome</keyword>
<dbReference type="Gene3D" id="3.40.50.1820">
    <property type="entry name" value="alpha/beta hydrolase"/>
    <property type="match status" value="1"/>
</dbReference>
<dbReference type="GO" id="GO:0005576">
    <property type="term" value="C:extracellular region"/>
    <property type="evidence" value="ECO:0007669"/>
    <property type="project" value="UniProtKB-SubCell"/>
</dbReference>
<organism evidence="9 10">
    <name type="scientific">Mariniphaga sediminis</name>
    <dbReference type="NCBI Taxonomy" id="1628158"/>
    <lineage>
        <taxon>Bacteria</taxon>
        <taxon>Pseudomonadati</taxon>
        <taxon>Bacteroidota</taxon>
        <taxon>Bacteroidia</taxon>
        <taxon>Marinilabiliales</taxon>
        <taxon>Prolixibacteraceae</taxon>
        <taxon>Mariniphaga</taxon>
    </lineage>
</organism>
<dbReference type="GO" id="GO:0030600">
    <property type="term" value="F:feruloyl esterase activity"/>
    <property type="evidence" value="ECO:0007669"/>
    <property type="project" value="InterPro"/>
</dbReference>
<dbReference type="Pfam" id="PF01738">
    <property type="entry name" value="DLH"/>
    <property type="match status" value="1"/>
</dbReference>
<keyword evidence="5" id="KW-0378">Hydrolase</keyword>
<evidence type="ECO:0000256" key="6">
    <source>
        <dbReference type="ARBA" id="ARBA00023277"/>
    </source>
</evidence>
<evidence type="ECO:0000313" key="10">
    <source>
        <dbReference type="Proteomes" id="UP000266441"/>
    </source>
</evidence>
<keyword evidence="4" id="KW-0732">Signal</keyword>
<dbReference type="OrthoDB" id="9764953at2"/>
<keyword evidence="2" id="KW-0964">Secreted</keyword>
<name>A0A399D4Y0_9BACT</name>
<dbReference type="GO" id="GO:0045493">
    <property type="term" value="P:xylan catabolic process"/>
    <property type="evidence" value="ECO:0007669"/>
    <property type="project" value="UniProtKB-KW"/>
</dbReference>
<evidence type="ECO:0000313" key="9">
    <source>
        <dbReference type="EMBL" id="RIH66627.1"/>
    </source>
</evidence>
<reference evidence="9 10" key="1">
    <citation type="journal article" date="2015" name="Int. J. Syst. Evol. Microbiol.">
        <title>Mariniphaga sediminis sp. nov., isolated from coastal sediment.</title>
        <authorList>
            <person name="Wang F.Q."/>
            <person name="Shen Q.Y."/>
            <person name="Chen G.J."/>
            <person name="Du Z.J."/>
        </authorList>
    </citation>
    <scope>NUCLEOTIDE SEQUENCE [LARGE SCALE GENOMIC DNA]</scope>
    <source>
        <strain evidence="9 10">SY21</strain>
    </source>
</reference>
<dbReference type="SUPFAM" id="SSF53474">
    <property type="entry name" value="alpha/beta-Hydrolases"/>
    <property type="match status" value="1"/>
</dbReference>
<keyword evidence="3" id="KW-0858">Xylan degradation</keyword>
<dbReference type="RefSeq" id="WP_119348501.1">
    <property type="nucleotide sequence ID" value="NZ_QWET01000002.1"/>
</dbReference>
<gene>
    <name evidence="9" type="ORF">D1164_03235</name>
</gene>
<evidence type="ECO:0000259" key="8">
    <source>
        <dbReference type="Pfam" id="PF01738"/>
    </source>
</evidence>
<comment type="caution">
    <text evidence="9">The sequence shown here is derived from an EMBL/GenBank/DDBJ whole genome shotgun (WGS) entry which is preliminary data.</text>
</comment>
<dbReference type="AlphaFoldDB" id="A0A399D4Y0"/>
<dbReference type="Proteomes" id="UP000266441">
    <property type="component" value="Unassembled WGS sequence"/>
</dbReference>
<sequence>MNNKGFLFIFLFLITLQTLGNRYTETVYLEHEEINRSYELYVPGSFSPAKSYPVVLVLHGGGGTAKGIIRHTRRRFNQLADREGFVTVYPNGVGKSWNDGARDTFGIARKLKIDDVGFLEKVLEDLDSKIRVNRKKVFACGISNGGFMAQRLAFELSNKINGIAVVAANLSEVQASKKIPANPVPVLFINGTNDPLIPFEGGHVTVFRQKRGKVLSIKNSLEAWQKINGCLEEGDEHPFPDTNKKDGCTAIKTVWTNPQNPKIKVAAIKILEGGHTWPGANHNLPERLVGNTCYDLNGCDEIWNFFKTVTPE</sequence>
<protein>
    <recommendedName>
        <fullName evidence="8">Dienelactone hydrolase domain-containing protein</fullName>
    </recommendedName>
</protein>
<dbReference type="EMBL" id="QWET01000002">
    <property type="protein sequence ID" value="RIH66627.1"/>
    <property type="molecule type" value="Genomic_DNA"/>
</dbReference>
<evidence type="ECO:0000256" key="7">
    <source>
        <dbReference type="ARBA" id="ARBA00023326"/>
    </source>
</evidence>
<feature type="domain" description="Dienelactone hydrolase" evidence="8">
    <location>
        <begin position="47"/>
        <end position="200"/>
    </location>
</feature>
<keyword evidence="6" id="KW-0119">Carbohydrate metabolism</keyword>
<dbReference type="ESTHER" id="9bact-a0a399d4y0">
    <property type="family name" value="Esterase_phb"/>
</dbReference>
<dbReference type="PANTHER" id="PTHR38050">
    <property type="match status" value="1"/>
</dbReference>
<evidence type="ECO:0000256" key="5">
    <source>
        <dbReference type="ARBA" id="ARBA00022801"/>
    </source>
</evidence>
<dbReference type="InterPro" id="IPR029058">
    <property type="entry name" value="AB_hydrolase_fold"/>
</dbReference>
<proteinExistence type="predicted"/>
<evidence type="ECO:0000256" key="4">
    <source>
        <dbReference type="ARBA" id="ARBA00022729"/>
    </source>
</evidence>
<dbReference type="InterPro" id="IPR002925">
    <property type="entry name" value="Dienelactn_hydro"/>
</dbReference>
<evidence type="ECO:0000256" key="3">
    <source>
        <dbReference type="ARBA" id="ARBA00022651"/>
    </source>
</evidence>
<dbReference type="InterPro" id="IPR043595">
    <property type="entry name" value="FaeB/C/D"/>
</dbReference>